<dbReference type="Proteomes" id="UP001151699">
    <property type="component" value="Chromosome B"/>
</dbReference>
<evidence type="ECO:0000313" key="1">
    <source>
        <dbReference type="EMBL" id="KAJ6642675.1"/>
    </source>
</evidence>
<protein>
    <submittedName>
        <fullName evidence="1">Uncharacterized protein</fullName>
    </submittedName>
</protein>
<accession>A0A9Q0S455</accession>
<sequence>MEVKSLHLRELTIAKHQHQHQSKPKRSITIQIIAMHVW</sequence>
<gene>
    <name evidence="1" type="ORF">Bhyg_07628</name>
</gene>
<evidence type="ECO:0000313" key="2">
    <source>
        <dbReference type="Proteomes" id="UP001151699"/>
    </source>
</evidence>
<name>A0A9Q0S455_9DIPT</name>
<dbReference type="EMBL" id="WJQU01000002">
    <property type="protein sequence ID" value="KAJ6642675.1"/>
    <property type="molecule type" value="Genomic_DNA"/>
</dbReference>
<dbReference type="AlphaFoldDB" id="A0A9Q0S455"/>
<proteinExistence type="predicted"/>
<reference evidence="1" key="1">
    <citation type="submission" date="2022-07" db="EMBL/GenBank/DDBJ databases">
        <authorList>
            <person name="Trinca V."/>
            <person name="Uliana J.V.C."/>
            <person name="Torres T.T."/>
            <person name="Ward R.J."/>
            <person name="Monesi N."/>
        </authorList>
    </citation>
    <scope>NUCLEOTIDE SEQUENCE</scope>
    <source>
        <strain evidence="1">HSMRA1968</strain>
        <tissue evidence="1">Whole embryos</tissue>
    </source>
</reference>
<comment type="caution">
    <text evidence="1">The sequence shown here is derived from an EMBL/GenBank/DDBJ whole genome shotgun (WGS) entry which is preliminary data.</text>
</comment>
<organism evidence="1 2">
    <name type="scientific">Pseudolycoriella hygida</name>
    <dbReference type="NCBI Taxonomy" id="35572"/>
    <lineage>
        <taxon>Eukaryota</taxon>
        <taxon>Metazoa</taxon>
        <taxon>Ecdysozoa</taxon>
        <taxon>Arthropoda</taxon>
        <taxon>Hexapoda</taxon>
        <taxon>Insecta</taxon>
        <taxon>Pterygota</taxon>
        <taxon>Neoptera</taxon>
        <taxon>Endopterygota</taxon>
        <taxon>Diptera</taxon>
        <taxon>Nematocera</taxon>
        <taxon>Sciaroidea</taxon>
        <taxon>Sciaridae</taxon>
        <taxon>Pseudolycoriella</taxon>
    </lineage>
</organism>
<feature type="non-terminal residue" evidence="1">
    <location>
        <position position="38"/>
    </location>
</feature>
<keyword evidence="2" id="KW-1185">Reference proteome</keyword>